<evidence type="ECO:0000313" key="2">
    <source>
        <dbReference type="EMBL" id="GEP72228.1"/>
    </source>
</evidence>
<name>A0A512PM04_9LACO</name>
<organism evidence="2 3">
    <name type="scientific">Lentilactobacillus rapi</name>
    <dbReference type="NCBI Taxonomy" id="481723"/>
    <lineage>
        <taxon>Bacteria</taxon>
        <taxon>Bacillati</taxon>
        <taxon>Bacillota</taxon>
        <taxon>Bacilli</taxon>
        <taxon>Lactobacillales</taxon>
        <taxon>Lactobacillaceae</taxon>
        <taxon>Lentilactobacillus</taxon>
    </lineage>
</organism>
<feature type="chain" id="PRO_5021791690" evidence="1">
    <location>
        <begin position="29"/>
        <end position="149"/>
    </location>
</feature>
<comment type="caution">
    <text evidence="2">The sequence shown here is derived from an EMBL/GenBank/DDBJ whole genome shotgun (WGS) entry which is preliminary data.</text>
</comment>
<dbReference type="AlphaFoldDB" id="A0A512PM04"/>
<dbReference type="STRING" id="1423795.FD12_GL000660"/>
<evidence type="ECO:0000256" key="1">
    <source>
        <dbReference type="SAM" id="SignalP"/>
    </source>
</evidence>
<evidence type="ECO:0000313" key="3">
    <source>
        <dbReference type="Proteomes" id="UP000321569"/>
    </source>
</evidence>
<dbReference type="OrthoDB" id="2330102at2"/>
<dbReference type="Proteomes" id="UP000321569">
    <property type="component" value="Unassembled WGS sequence"/>
</dbReference>
<accession>A0A512PM04</accession>
<keyword evidence="1" id="KW-0732">Signal</keyword>
<feature type="signal peptide" evidence="1">
    <location>
        <begin position="1"/>
        <end position="28"/>
    </location>
</feature>
<gene>
    <name evidence="2" type="ORF">LRA02_10960</name>
</gene>
<reference evidence="2 3" key="1">
    <citation type="submission" date="2019-07" db="EMBL/GenBank/DDBJ databases">
        <title>Whole genome shotgun sequence of Lactobacillus rapi NBRC 109618.</title>
        <authorList>
            <person name="Hosoyama A."/>
            <person name="Uohara A."/>
            <person name="Ohji S."/>
            <person name="Ichikawa N."/>
        </authorList>
    </citation>
    <scope>NUCLEOTIDE SEQUENCE [LARGE SCALE GENOMIC DNA]</scope>
    <source>
        <strain evidence="2 3">NBRC 109618</strain>
    </source>
</reference>
<sequence>MNQSLTLSLLIAVPLAIGSVSTTTNAKAATWHPGTPTALQGHWRNKTVNIGKYFGMKKLYSHESVHVKNNRIDASLTQSAGWHLTNTKWRKINNHAYTIKGKNALNELHTGRFTFNKVSGKQVKIYYDGFNIAKGTPFSPYFYRVAKKA</sequence>
<proteinExistence type="predicted"/>
<dbReference type="RefSeq" id="WP_056983066.1">
    <property type="nucleotide sequence ID" value="NZ_BKAM01000012.1"/>
</dbReference>
<dbReference type="EMBL" id="BKAM01000012">
    <property type="protein sequence ID" value="GEP72228.1"/>
    <property type="molecule type" value="Genomic_DNA"/>
</dbReference>
<protein>
    <submittedName>
        <fullName evidence="2">Uncharacterized protein</fullName>
    </submittedName>
</protein>